<dbReference type="InterPro" id="IPR002016">
    <property type="entry name" value="Haem_peroxidase"/>
</dbReference>
<evidence type="ECO:0000313" key="6">
    <source>
        <dbReference type="EMBL" id="KAK4109481.1"/>
    </source>
</evidence>
<keyword evidence="6" id="KW-0575">Peroxidase</keyword>
<name>A0AAN6T9P4_9PEZI</name>
<reference evidence="6" key="2">
    <citation type="submission" date="2023-05" db="EMBL/GenBank/DDBJ databases">
        <authorList>
            <consortium name="Lawrence Berkeley National Laboratory"/>
            <person name="Steindorff A."/>
            <person name="Hensen N."/>
            <person name="Bonometti L."/>
            <person name="Westerberg I."/>
            <person name="Brannstrom I.O."/>
            <person name="Guillou S."/>
            <person name="Cros-Aarteil S."/>
            <person name="Calhoun S."/>
            <person name="Haridas S."/>
            <person name="Kuo A."/>
            <person name="Mondo S."/>
            <person name="Pangilinan J."/>
            <person name="Riley R."/>
            <person name="Labutti K."/>
            <person name="Andreopoulos B."/>
            <person name="Lipzen A."/>
            <person name="Chen C."/>
            <person name="Yanf M."/>
            <person name="Daum C."/>
            <person name="Ng V."/>
            <person name="Clum A."/>
            <person name="Ohm R."/>
            <person name="Martin F."/>
            <person name="Silar P."/>
            <person name="Natvig D."/>
            <person name="Lalanne C."/>
            <person name="Gautier V."/>
            <person name="Ament-Velasquez S.L."/>
            <person name="Kruys A."/>
            <person name="Hutchinson M.I."/>
            <person name="Powell A.J."/>
            <person name="Barry K."/>
            <person name="Miller A.N."/>
            <person name="Grigoriev I.V."/>
            <person name="Debuchy R."/>
            <person name="Gladieux P."/>
            <person name="Thoren M.H."/>
            <person name="Johannesson H."/>
        </authorList>
    </citation>
    <scope>NUCLEOTIDE SEQUENCE</scope>
    <source>
        <strain evidence="6">CBS 508.74</strain>
    </source>
</reference>
<feature type="domain" description="WSC" evidence="5">
    <location>
        <begin position="590"/>
        <end position="681"/>
    </location>
</feature>
<dbReference type="PROSITE" id="PS51212">
    <property type="entry name" value="WSC"/>
    <property type="match status" value="4"/>
</dbReference>
<keyword evidence="6" id="KW-0560">Oxidoreductase</keyword>
<organism evidence="6 7">
    <name type="scientific">Canariomyces notabilis</name>
    <dbReference type="NCBI Taxonomy" id="2074819"/>
    <lineage>
        <taxon>Eukaryota</taxon>
        <taxon>Fungi</taxon>
        <taxon>Dikarya</taxon>
        <taxon>Ascomycota</taxon>
        <taxon>Pezizomycotina</taxon>
        <taxon>Sordariomycetes</taxon>
        <taxon>Sordariomycetidae</taxon>
        <taxon>Sordariales</taxon>
        <taxon>Chaetomiaceae</taxon>
        <taxon>Canariomyces</taxon>
    </lineage>
</organism>
<dbReference type="SUPFAM" id="SSF48113">
    <property type="entry name" value="Heme-dependent peroxidases"/>
    <property type="match status" value="1"/>
</dbReference>
<evidence type="ECO:0000259" key="5">
    <source>
        <dbReference type="PROSITE" id="PS51212"/>
    </source>
</evidence>
<comment type="caution">
    <text evidence="6">The sequence shown here is derived from an EMBL/GenBank/DDBJ whole genome shotgun (WGS) entry which is preliminary data.</text>
</comment>
<dbReference type="PROSITE" id="PS50873">
    <property type="entry name" value="PEROXIDASE_4"/>
    <property type="match status" value="1"/>
</dbReference>
<dbReference type="InterPro" id="IPR010255">
    <property type="entry name" value="Haem_peroxidase_sf"/>
</dbReference>
<dbReference type="Pfam" id="PF00141">
    <property type="entry name" value="peroxidase"/>
    <property type="match status" value="1"/>
</dbReference>
<sequence length="1030" mass="107133">MRTRVPVFAGLLSLAAKGGRADPTWPAATDHMEEIIYQLQGFQGSLFNDIITPCNNEAFGPGRVTASEWLRVGFHDMSTANRFRGTGGVDASLQFELTNGENSGPGHNTTLQFYANYLTSRSSMADLIAAGVYASVRSCGGPIIPLRLGRQDATGAGALGVPQPQNSASTFRTQFDRMGFSQTEMIQLVACGHSLGSVHSAEFPQLVPASVGQIPLDSSNAHFDNKVVTEYVAGNTTNPLVVSSPSLGRNSDLKVFNSDGNATINTMTSATAYNDICRTVLQKMIDVVPAGVTLTDPIAPYAVKPVDMQLTLNTGGTTFLLTGYIRVRTTELAASSITNVVLTWKDRNGGNSCGSSGSCSTTATLQGVSTGFDDSFAFFPISATIPASSGISSFTLVLNLNDGSSQTYDNNGNSYPMSDAIVLQKPQSCLLQGSGALTATALVRNDIVGVPVNLGVSYLTPRNTADGNPVPALNEATIPMTQGDCVGEYTFYSASYTIPGGLSHNARISVTAGEGASAYTDDFNKASALSGTCAAFSGGATCSNVTTPSSTSSIVSSTTSVSVSSSTSVSATITSTTGVPTPAVKPTVGGYTFVSCWTEATGARALSGAAFAYDEMTLESCMANCTGFDYWGTEYGRECYCGNSLHSSSVEAPLEECNMVCGGDPTEFCGAGNRIELYSTTATRTTSTTATPTATLAVKPTVGDYIFVGCQTEGTAGRALSGNSYADDSMTLESCATFCSGFTYFGTEYGRECYCGNSLNTGSVSAPESDCNMVCAGDPFEYCGAGNRLELYRLAIVSLSTTSEPTSGATTTSATPSATSVPTRQLSVSPYTFAGCWTEGTGVRALGADSYASADNMTLENCAAFCDGYKYFGAEYAGECFCGNTLDSTSTEAPLEDCSMTCTGNPLQYCGGPNRLELYEANTTAPDPTSQPATVGTWTFYSCMTEASAGRALASQTFAADTLSLEDCAEFCAGYQYFGAEFGRECYCGNSFADGSVEAPSTDCSMPCAGDGSQFCGAGNRLSVYAAASA</sequence>
<dbReference type="Proteomes" id="UP001302812">
    <property type="component" value="Unassembled WGS sequence"/>
</dbReference>
<feature type="domain" description="WSC" evidence="5">
    <location>
        <begin position="830"/>
        <end position="922"/>
    </location>
</feature>
<dbReference type="GO" id="GO:0006979">
    <property type="term" value="P:response to oxidative stress"/>
    <property type="evidence" value="ECO:0007669"/>
    <property type="project" value="InterPro"/>
</dbReference>
<dbReference type="GeneID" id="89939998"/>
<dbReference type="FunFam" id="1.10.520.10:FF:000020">
    <property type="entry name" value="Peroxisomal ascorbate peroxidase"/>
    <property type="match status" value="1"/>
</dbReference>
<feature type="domain" description="WSC" evidence="5">
    <location>
        <begin position="937"/>
        <end position="1028"/>
    </location>
</feature>
<evidence type="ECO:0000256" key="2">
    <source>
        <dbReference type="RuleBase" id="RU004241"/>
    </source>
</evidence>
<dbReference type="Pfam" id="PF01822">
    <property type="entry name" value="WSC"/>
    <property type="match status" value="4"/>
</dbReference>
<dbReference type="EMBL" id="MU853356">
    <property type="protein sequence ID" value="KAK4109481.1"/>
    <property type="molecule type" value="Genomic_DNA"/>
</dbReference>
<feature type="domain" description="Plant heme peroxidase family profile" evidence="4">
    <location>
        <begin position="123"/>
        <end position="203"/>
    </location>
</feature>
<comment type="similarity">
    <text evidence="2">Belongs to the peroxidase family.</text>
</comment>
<dbReference type="GO" id="GO:0020037">
    <property type="term" value="F:heme binding"/>
    <property type="evidence" value="ECO:0007669"/>
    <property type="project" value="InterPro"/>
</dbReference>
<dbReference type="SMART" id="SM00321">
    <property type="entry name" value="WSC"/>
    <property type="match status" value="4"/>
</dbReference>
<gene>
    <name evidence="6" type="ORF">N656DRAFT_783078</name>
</gene>
<evidence type="ECO:0000313" key="7">
    <source>
        <dbReference type="Proteomes" id="UP001302812"/>
    </source>
</evidence>
<dbReference type="PRINTS" id="PR00458">
    <property type="entry name" value="PEROXIDASE"/>
</dbReference>
<feature type="signal peptide" evidence="3">
    <location>
        <begin position="1"/>
        <end position="21"/>
    </location>
</feature>
<dbReference type="AlphaFoldDB" id="A0AAN6T9P4"/>
<keyword evidence="3" id="KW-0732">Signal</keyword>
<evidence type="ECO:0000259" key="4">
    <source>
        <dbReference type="PROSITE" id="PS50873"/>
    </source>
</evidence>
<accession>A0AAN6T9P4</accession>
<reference evidence="6" key="1">
    <citation type="journal article" date="2023" name="Mol. Phylogenet. Evol.">
        <title>Genome-scale phylogeny and comparative genomics of the fungal order Sordariales.</title>
        <authorList>
            <person name="Hensen N."/>
            <person name="Bonometti L."/>
            <person name="Westerberg I."/>
            <person name="Brannstrom I.O."/>
            <person name="Guillou S."/>
            <person name="Cros-Aarteil S."/>
            <person name="Calhoun S."/>
            <person name="Haridas S."/>
            <person name="Kuo A."/>
            <person name="Mondo S."/>
            <person name="Pangilinan J."/>
            <person name="Riley R."/>
            <person name="LaButti K."/>
            <person name="Andreopoulos B."/>
            <person name="Lipzen A."/>
            <person name="Chen C."/>
            <person name="Yan M."/>
            <person name="Daum C."/>
            <person name="Ng V."/>
            <person name="Clum A."/>
            <person name="Steindorff A."/>
            <person name="Ohm R.A."/>
            <person name="Martin F."/>
            <person name="Silar P."/>
            <person name="Natvig D.O."/>
            <person name="Lalanne C."/>
            <person name="Gautier V."/>
            <person name="Ament-Velasquez S.L."/>
            <person name="Kruys A."/>
            <person name="Hutchinson M.I."/>
            <person name="Powell A.J."/>
            <person name="Barry K."/>
            <person name="Miller A.N."/>
            <person name="Grigoriev I.V."/>
            <person name="Debuchy R."/>
            <person name="Gladieux P."/>
            <person name="Hiltunen Thoren M."/>
            <person name="Johannesson H."/>
        </authorList>
    </citation>
    <scope>NUCLEOTIDE SEQUENCE</scope>
    <source>
        <strain evidence="6">CBS 508.74</strain>
    </source>
</reference>
<dbReference type="Gene3D" id="1.10.520.10">
    <property type="match status" value="1"/>
</dbReference>
<feature type="domain" description="WSC" evidence="5">
    <location>
        <begin position="704"/>
        <end position="795"/>
    </location>
</feature>
<protein>
    <submittedName>
        <fullName evidence="6">Heme peroxidase</fullName>
    </submittedName>
</protein>
<dbReference type="PANTHER" id="PTHR45964:SF5">
    <property type="entry name" value="WSCD FAMILY MEMBER CG9164"/>
    <property type="match status" value="1"/>
</dbReference>
<dbReference type="InterPro" id="IPR002889">
    <property type="entry name" value="WSC_carb-bd"/>
</dbReference>
<dbReference type="RefSeq" id="XP_064667051.1">
    <property type="nucleotide sequence ID" value="XM_064815873.1"/>
</dbReference>
<keyword evidence="1" id="KW-0677">Repeat</keyword>
<dbReference type="Gene3D" id="1.10.420.10">
    <property type="entry name" value="Peroxidase, domain 2"/>
    <property type="match status" value="1"/>
</dbReference>
<dbReference type="PANTHER" id="PTHR45964">
    <property type="entry name" value="WSCD FAMILY MEMBER CG9164"/>
    <property type="match status" value="1"/>
</dbReference>
<dbReference type="GO" id="GO:0004601">
    <property type="term" value="F:peroxidase activity"/>
    <property type="evidence" value="ECO:0007669"/>
    <property type="project" value="UniProtKB-KW"/>
</dbReference>
<keyword evidence="7" id="KW-1185">Reference proteome</keyword>
<evidence type="ECO:0000256" key="3">
    <source>
        <dbReference type="SAM" id="SignalP"/>
    </source>
</evidence>
<feature type="chain" id="PRO_5042966610" evidence="3">
    <location>
        <begin position="22"/>
        <end position="1030"/>
    </location>
</feature>
<evidence type="ECO:0000256" key="1">
    <source>
        <dbReference type="ARBA" id="ARBA00022737"/>
    </source>
</evidence>
<proteinExistence type="inferred from homology"/>
<dbReference type="InterPro" id="IPR051589">
    <property type="entry name" value="Sialate-O-sulfotransferase"/>
</dbReference>